<keyword evidence="1" id="KW-0245">EGF-like domain</keyword>
<accession>A0A9W7SYB2</accession>
<proteinExistence type="predicted"/>
<dbReference type="PROSITE" id="PS00022">
    <property type="entry name" value="EGF_1"/>
    <property type="match status" value="1"/>
</dbReference>
<dbReference type="InterPro" id="IPR000742">
    <property type="entry name" value="EGF"/>
</dbReference>
<feature type="compositionally biased region" description="Polar residues" evidence="2">
    <location>
        <begin position="478"/>
        <end position="489"/>
    </location>
</feature>
<comment type="caution">
    <text evidence="1">Lacks conserved residue(s) required for the propagation of feature annotation.</text>
</comment>
<evidence type="ECO:0000259" key="4">
    <source>
        <dbReference type="PROSITE" id="PS50026"/>
    </source>
</evidence>
<feature type="compositionally biased region" description="Polar residues" evidence="2">
    <location>
        <begin position="457"/>
        <end position="470"/>
    </location>
</feature>
<dbReference type="AlphaFoldDB" id="A0A9W7SYB2"/>
<feature type="compositionally biased region" description="Low complexity" evidence="2">
    <location>
        <begin position="217"/>
        <end position="229"/>
    </location>
</feature>
<evidence type="ECO:0000313" key="5">
    <source>
        <dbReference type="EMBL" id="KAH9841283.1"/>
    </source>
</evidence>
<feature type="disulfide bond" evidence="1">
    <location>
        <begin position="768"/>
        <end position="777"/>
    </location>
</feature>
<dbReference type="PROSITE" id="PS50026">
    <property type="entry name" value="EGF_3"/>
    <property type="match status" value="1"/>
</dbReference>
<keyword evidence="1" id="KW-1015">Disulfide bond</keyword>
<reference evidence="5 6" key="2">
    <citation type="journal article" date="2021" name="Curr. Genet.">
        <title>Genetic response to nitrogen starvation in the aggressive Eucalyptus foliar pathogen Teratosphaeria destructans.</title>
        <authorList>
            <person name="Havenga M."/>
            <person name="Wingfield B.D."/>
            <person name="Wingfield M.J."/>
            <person name="Dreyer L.L."/>
            <person name="Roets F."/>
            <person name="Aylward J."/>
        </authorList>
    </citation>
    <scope>NUCLEOTIDE SEQUENCE [LARGE SCALE GENOMIC DNA]</scope>
    <source>
        <strain evidence="5">CMW44962</strain>
    </source>
</reference>
<gene>
    <name evidence="5" type="ORF">Tdes44962_MAKER07785</name>
</gene>
<dbReference type="Proteomes" id="UP001138500">
    <property type="component" value="Unassembled WGS sequence"/>
</dbReference>
<feature type="region of interest" description="Disordered" evidence="2">
    <location>
        <begin position="1"/>
        <end position="429"/>
    </location>
</feature>
<evidence type="ECO:0000256" key="3">
    <source>
        <dbReference type="SAM" id="Phobius"/>
    </source>
</evidence>
<comment type="caution">
    <text evidence="5">The sequence shown here is derived from an EMBL/GenBank/DDBJ whole genome shotgun (WGS) entry which is preliminary data.</text>
</comment>
<protein>
    <submittedName>
        <fullName evidence="5">Epidermal growth factor-like domain</fullName>
    </submittedName>
</protein>
<evidence type="ECO:0000256" key="1">
    <source>
        <dbReference type="PROSITE-ProRule" id="PRU00076"/>
    </source>
</evidence>
<feature type="compositionally biased region" description="Basic and acidic residues" evidence="2">
    <location>
        <begin position="382"/>
        <end position="391"/>
    </location>
</feature>
<keyword evidence="3" id="KW-1133">Transmembrane helix</keyword>
<keyword evidence="6" id="KW-1185">Reference proteome</keyword>
<reference evidence="5 6" key="1">
    <citation type="journal article" date="2018" name="IMA Fungus">
        <title>IMA Genome-F 10: Nine draft genome sequences of Claviceps purpurea s.lat., including C. arundinis, C. humidiphila, and C. cf. spartinae, pseudomolecules for the pitch canker pathogen Fusarium circinatum, draft genome of Davidsoniella eucalypti, Grosmannia galeiformis, Quambalaria eucalypti, and Teratosphaeria destructans.</title>
        <authorList>
            <person name="Wingfield B.D."/>
            <person name="Liu M."/>
            <person name="Nguyen H.D."/>
            <person name="Lane F.A."/>
            <person name="Morgan S.W."/>
            <person name="De Vos L."/>
            <person name="Wilken P.M."/>
            <person name="Duong T.A."/>
            <person name="Aylward J."/>
            <person name="Coetzee M.P."/>
            <person name="Dadej K."/>
            <person name="De Beer Z.W."/>
            <person name="Findlay W."/>
            <person name="Havenga M."/>
            <person name="Kolarik M."/>
            <person name="Menzies J.G."/>
            <person name="Naidoo K."/>
            <person name="Pochopski O."/>
            <person name="Shoukouhi P."/>
            <person name="Santana Q.C."/>
            <person name="Seifert K.A."/>
            <person name="Soal N."/>
            <person name="Steenkamp E.T."/>
            <person name="Tatham C.T."/>
            <person name="van der Nest M.A."/>
            <person name="Wingfield M.J."/>
        </authorList>
    </citation>
    <scope>NUCLEOTIDE SEQUENCE [LARGE SCALE GENOMIC DNA]</scope>
    <source>
        <strain evidence="5">CMW44962</strain>
    </source>
</reference>
<sequence>MSHQYYDQYGYIPQYPGEHPPPQYYPQQPQQRQQQQRHQQQQQSQRRMPSPGQQQRRAPSPADAAYGSPPRAQRPMRPDHPSAGGSAGRARQYAPPHPDVDDGLYDGSAYDGSNYVEYDYDHWPLPAPAPPYQQEHRAPSPKQSSPRRPPQRPQRPDGQPSLYDLPRQPARVAPSSARHQLPPPPPPPIHHGSGQWAGDEYSSPSDHPHPQVPLPPQQHAYQQGAYGQANKRPPLGPPPSARRGPASYYPQVGPVHPIVEETDSMRSSIRTGAVRDSNRSYASSNAIPIGIPDYYLPQQRDPHSLAGAERPYSHEPTSIYSEDHLMPPPSTHYQEPQRDSIKEEPEQSEHERQDSTSTDPASLVRQASYGRKSKPILTTVKSSDRMRRAASREGLAGLPSQQPAKATSSAMEKEVGYDDGRPSGESEMDDKFFEAAVAAPDVPESGHVQASHKQGEIATNTTQSSETLFASGTGLLDASSTESEKSVPTSRLAKKPSKELLGARLGKRDGSRSRDPSPRGEAADPGRRTSRQIMADLAAGSALHSKEPVAERESGELRQPNPGFSARAGKRRPPRLNVDAVRDAEARGSLTSLPDLIKRATRLASNLDRGRTASRLGTNWLEAPEAHHHKESEKRASGISDILANFPPPGIHGTPPGSRNGFRSSWRGPARHSKHLPSESDADGAHQRRARRCCGMPLWLFAIVMLLLLALLAAAVVVPVVLVGVPKDDASGSDSASTRALQTCQSNLKCVNGGANVITATGSCTCVCVNGFTGSTCEASSQAGCTTASVGNTTDATVGDQIPRLISGASSNFSVPLEGQTLLELFSAADLSCVSQNALVTFSVKSERRRRDSPETNKPSSTVPMSIPKRQDMASTTRSSADLATSSTPTTTSASASASTSTSSSSVGSTTLDFAQIAVLYIFQVSGQLDSAATAQNNLQRFFHTGLNADGQTISASNVSLGDSYSADLQRYTIDLGDGTSVG</sequence>
<feature type="region of interest" description="Disordered" evidence="2">
    <location>
        <begin position="641"/>
        <end position="684"/>
    </location>
</feature>
<organism evidence="5 6">
    <name type="scientific">Teratosphaeria destructans</name>
    <dbReference type="NCBI Taxonomy" id="418781"/>
    <lineage>
        <taxon>Eukaryota</taxon>
        <taxon>Fungi</taxon>
        <taxon>Dikarya</taxon>
        <taxon>Ascomycota</taxon>
        <taxon>Pezizomycotina</taxon>
        <taxon>Dothideomycetes</taxon>
        <taxon>Dothideomycetidae</taxon>
        <taxon>Mycosphaerellales</taxon>
        <taxon>Teratosphaeriaceae</taxon>
        <taxon>Teratosphaeria</taxon>
    </lineage>
</organism>
<dbReference type="EMBL" id="RIBY02000502">
    <property type="protein sequence ID" value="KAH9841283.1"/>
    <property type="molecule type" value="Genomic_DNA"/>
</dbReference>
<dbReference type="OrthoDB" id="283575at2759"/>
<feature type="region of interest" description="Disordered" evidence="2">
    <location>
        <begin position="441"/>
        <end position="576"/>
    </location>
</feature>
<evidence type="ECO:0000313" key="6">
    <source>
        <dbReference type="Proteomes" id="UP001138500"/>
    </source>
</evidence>
<feature type="compositionally biased region" description="Basic and acidic residues" evidence="2">
    <location>
        <begin position="544"/>
        <end position="556"/>
    </location>
</feature>
<name>A0A9W7SYB2_9PEZI</name>
<feature type="domain" description="EGF-like" evidence="4">
    <location>
        <begin position="740"/>
        <end position="778"/>
    </location>
</feature>
<dbReference type="CDD" id="cd00054">
    <property type="entry name" value="EGF_CA"/>
    <property type="match status" value="1"/>
</dbReference>
<feature type="compositionally biased region" description="Basic and acidic residues" evidence="2">
    <location>
        <begin position="335"/>
        <end position="354"/>
    </location>
</feature>
<keyword evidence="3" id="KW-0812">Transmembrane</keyword>
<feature type="region of interest" description="Disordered" evidence="2">
    <location>
        <begin position="845"/>
        <end position="908"/>
    </location>
</feature>
<evidence type="ECO:0000256" key="2">
    <source>
        <dbReference type="SAM" id="MobiDB-lite"/>
    </source>
</evidence>
<dbReference type="PANTHER" id="PTHR17178:SF0">
    <property type="entry name" value="SERGLYCIN"/>
    <property type="match status" value="1"/>
</dbReference>
<feature type="compositionally biased region" description="Polar residues" evidence="2">
    <location>
        <begin position="399"/>
        <end position="410"/>
    </location>
</feature>
<feature type="transmembrane region" description="Helical" evidence="3">
    <location>
        <begin position="698"/>
        <end position="725"/>
    </location>
</feature>
<feature type="compositionally biased region" description="Basic and acidic residues" evidence="2">
    <location>
        <begin position="506"/>
        <end position="527"/>
    </location>
</feature>
<feature type="compositionally biased region" description="Low complexity" evidence="2">
    <location>
        <begin position="25"/>
        <end position="57"/>
    </location>
</feature>
<dbReference type="PANTHER" id="PTHR17178">
    <property type="entry name" value="SECRETORY GRANULE PROTEOGLYCAN CORE PROTEIN"/>
    <property type="match status" value="1"/>
</dbReference>
<dbReference type="PROSITE" id="PS01186">
    <property type="entry name" value="EGF_2"/>
    <property type="match status" value="1"/>
</dbReference>
<feature type="compositionally biased region" description="Low complexity" evidence="2">
    <location>
        <begin position="879"/>
        <end position="908"/>
    </location>
</feature>
<keyword evidence="3" id="KW-0472">Membrane</keyword>
<feature type="compositionally biased region" description="Basic and acidic residues" evidence="2">
    <location>
        <begin position="411"/>
        <end position="429"/>
    </location>
</feature>
<feature type="compositionally biased region" description="Basic and acidic residues" evidence="2">
    <location>
        <begin position="845"/>
        <end position="855"/>
    </location>
</feature>